<evidence type="ECO:0000313" key="3">
    <source>
        <dbReference type="Proteomes" id="UP000015106"/>
    </source>
</evidence>
<protein>
    <submittedName>
        <fullName evidence="2">Uncharacterized protein</fullName>
    </submittedName>
</protein>
<dbReference type="Proteomes" id="UP000015106">
    <property type="component" value="Chromosome 5"/>
</dbReference>
<dbReference type="Gramene" id="TuG1812G0500000345.01.T01">
    <property type="protein sequence ID" value="TuG1812G0500000345.01.T01"/>
    <property type="gene ID" value="TuG1812G0500000345.01"/>
</dbReference>
<reference evidence="3" key="1">
    <citation type="journal article" date="2013" name="Nature">
        <title>Draft genome of the wheat A-genome progenitor Triticum urartu.</title>
        <authorList>
            <person name="Ling H.Q."/>
            <person name="Zhao S."/>
            <person name="Liu D."/>
            <person name="Wang J."/>
            <person name="Sun H."/>
            <person name="Zhang C."/>
            <person name="Fan H."/>
            <person name="Li D."/>
            <person name="Dong L."/>
            <person name="Tao Y."/>
            <person name="Gao C."/>
            <person name="Wu H."/>
            <person name="Li Y."/>
            <person name="Cui Y."/>
            <person name="Guo X."/>
            <person name="Zheng S."/>
            <person name="Wang B."/>
            <person name="Yu K."/>
            <person name="Liang Q."/>
            <person name="Yang W."/>
            <person name="Lou X."/>
            <person name="Chen J."/>
            <person name="Feng M."/>
            <person name="Jian J."/>
            <person name="Zhang X."/>
            <person name="Luo G."/>
            <person name="Jiang Y."/>
            <person name="Liu J."/>
            <person name="Wang Z."/>
            <person name="Sha Y."/>
            <person name="Zhang B."/>
            <person name="Wu H."/>
            <person name="Tang D."/>
            <person name="Shen Q."/>
            <person name="Xue P."/>
            <person name="Zou S."/>
            <person name="Wang X."/>
            <person name="Liu X."/>
            <person name="Wang F."/>
            <person name="Yang Y."/>
            <person name="An X."/>
            <person name="Dong Z."/>
            <person name="Zhang K."/>
            <person name="Zhang X."/>
            <person name="Luo M.C."/>
            <person name="Dvorak J."/>
            <person name="Tong Y."/>
            <person name="Wang J."/>
            <person name="Yang H."/>
            <person name="Li Z."/>
            <person name="Wang D."/>
            <person name="Zhang A."/>
            <person name="Wang J."/>
        </authorList>
    </citation>
    <scope>NUCLEOTIDE SEQUENCE</scope>
    <source>
        <strain evidence="3">cv. G1812</strain>
    </source>
</reference>
<organism evidence="2 3">
    <name type="scientific">Triticum urartu</name>
    <name type="common">Red wild einkorn</name>
    <name type="synonym">Crithodium urartu</name>
    <dbReference type="NCBI Taxonomy" id="4572"/>
    <lineage>
        <taxon>Eukaryota</taxon>
        <taxon>Viridiplantae</taxon>
        <taxon>Streptophyta</taxon>
        <taxon>Embryophyta</taxon>
        <taxon>Tracheophyta</taxon>
        <taxon>Spermatophyta</taxon>
        <taxon>Magnoliopsida</taxon>
        <taxon>Liliopsida</taxon>
        <taxon>Poales</taxon>
        <taxon>Poaceae</taxon>
        <taxon>BOP clade</taxon>
        <taxon>Pooideae</taxon>
        <taxon>Triticodae</taxon>
        <taxon>Triticeae</taxon>
        <taxon>Triticinae</taxon>
        <taxon>Triticum</taxon>
    </lineage>
</organism>
<feature type="region of interest" description="Disordered" evidence="1">
    <location>
        <begin position="31"/>
        <end position="51"/>
    </location>
</feature>
<proteinExistence type="predicted"/>
<reference evidence="2" key="2">
    <citation type="submission" date="2018-03" db="EMBL/GenBank/DDBJ databases">
        <title>The Triticum urartu genome reveals the dynamic nature of wheat genome evolution.</title>
        <authorList>
            <person name="Ling H."/>
            <person name="Ma B."/>
            <person name="Shi X."/>
            <person name="Liu H."/>
            <person name="Dong L."/>
            <person name="Sun H."/>
            <person name="Cao Y."/>
            <person name="Gao Q."/>
            <person name="Zheng S."/>
            <person name="Li Y."/>
            <person name="Yu Y."/>
            <person name="Du H."/>
            <person name="Qi M."/>
            <person name="Li Y."/>
            <person name="Yu H."/>
            <person name="Cui Y."/>
            <person name="Wang N."/>
            <person name="Chen C."/>
            <person name="Wu H."/>
            <person name="Zhao Y."/>
            <person name="Zhang J."/>
            <person name="Li Y."/>
            <person name="Zhou W."/>
            <person name="Zhang B."/>
            <person name="Hu W."/>
            <person name="Eijk M."/>
            <person name="Tang J."/>
            <person name="Witsenboer H."/>
            <person name="Zhao S."/>
            <person name="Li Z."/>
            <person name="Zhang A."/>
            <person name="Wang D."/>
            <person name="Liang C."/>
        </authorList>
    </citation>
    <scope>NUCLEOTIDE SEQUENCE [LARGE SCALE GENOMIC DNA]</scope>
    <source>
        <strain evidence="2">cv. G1812</strain>
    </source>
</reference>
<dbReference type="AlphaFoldDB" id="A0A8R7UDW7"/>
<sequence length="51" mass="5522">MFYNIALYCRLMHPCANLPAELREGGQLPGGCTGEHNVEEPKSPSATSLFA</sequence>
<reference evidence="2" key="3">
    <citation type="submission" date="2022-06" db="UniProtKB">
        <authorList>
            <consortium name="EnsemblPlants"/>
        </authorList>
    </citation>
    <scope>IDENTIFICATION</scope>
</reference>
<evidence type="ECO:0000256" key="1">
    <source>
        <dbReference type="SAM" id="MobiDB-lite"/>
    </source>
</evidence>
<evidence type="ECO:0000313" key="2">
    <source>
        <dbReference type="EnsemblPlants" id="TuG1812G0500000345.01.T01"/>
    </source>
</evidence>
<keyword evidence="3" id="KW-1185">Reference proteome</keyword>
<accession>A0A8R7UDW7</accession>
<dbReference type="EnsemblPlants" id="TuG1812G0500000345.01.T01">
    <property type="protein sequence ID" value="TuG1812G0500000345.01.T01"/>
    <property type="gene ID" value="TuG1812G0500000345.01"/>
</dbReference>
<name>A0A8R7UDW7_TRIUA</name>